<keyword evidence="3" id="KW-1185">Reference proteome</keyword>
<dbReference type="Pfam" id="PF01869">
    <property type="entry name" value="BcrAD_BadFG"/>
    <property type="match status" value="1"/>
</dbReference>
<dbReference type="EMBL" id="VUMT01000008">
    <property type="protein sequence ID" value="MSS63593.1"/>
    <property type="molecule type" value="Genomic_DNA"/>
</dbReference>
<accession>A0A6L5Y076</accession>
<sequence>MGANMEYLLGIDGGGTKTVVCVEGLTKEKETRQFFYFGAFNINGQGEKETKKTLDDIDRQLKENGYEVKNCKGIGIGTAGISNPVVATFLKEQFLKREYECPIFLYGDQETALSAVFESCYGMILIAGTGSICFGKTKGEEPVRAGGYGHIIDDVGSGYAIARDMLTAIVRAEDGRGEKTVLTSLVFDFLGIKEIKQLIQFLYKENRSKKEVANLAILIEEAIRLGDKVACSIEEKSVNDLYELWKAVHIQMPQEKNLALTGSVLVKNTRISTKLIEKIHQEQKEMNIVVSKEEAVLGALRLLKKDKKERKVLWEDERTIFSD</sequence>
<dbReference type="Gene3D" id="3.30.420.40">
    <property type="match status" value="2"/>
</dbReference>
<dbReference type="PANTHER" id="PTHR43190:SF3">
    <property type="entry name" value="N-ACETYL-D-GLUCOSAMINE KINASE"/>
    <property type="match status" value="1"/>
</dbReference>
<gene>
    <name evidence="2" type="ORF">FYJ58_06840</name>
</gene>
<comment type="caution">
    <text evidence="2">The sequence shown here is derived from an EMBL/GenBank/DDBJ whole genome shotgun (WGS) entry which is preliminary data.</text>
</comment>
<organism evidence="2 3">
    <name type="scientific">Velocimicrobium porci</name>
    <dbReference type="NCBI Taxonomy" id="2606634"/>
    <lineage>
        <taxon>Bacteria</taxon>
        <taxon>Bacillati</taxon>
        <taxon>Bacillota</taxon>
        <taxon>Clostridia</taxon>
        <taxon>Lachnospirales</taxon>
        <taxon>Lachnospiraceae</taxon>
        <taxon>Velocimicrobium</taxon>
    </lineage>
</organism>
<dbReference type="InterPro" id="IPR002731">
    <property type="entry name" value="ATPase_BadF"/>
</dbReference>
<dbReference type="PANTHER" id="PTHR43190">
    <property type="entry name" value="N-ACETYL-D-GLUCOSAMINE KINASE"/>
    <property type="match status" value="1"/>
</dbReference>
<dbReference type="InterPro" id="IPR052519">
    <property type="entry name" value="Euk-type_GlcNAc_Kinase"/>
</dbReference>
<dbReference type="InterPro" id="IPR043129">
    <property type="entry name" value="ATPase_NBD"/>
</dbReference>
<evidence type="ECO:0000313" key="3">
    <source>
        <dbReference type="Proteomes" id="UP000482209"/>
    </source>
</evidence>
<reference evidence="2 3" key="1">
    <citation type="submission" date="2019-08" db="EMBL/GenBank/DDBJ databases">
        <title>In-depth cultivation of the pig gut microbiome towards novel bacterial diversity and tailored functional studies.</title>
        <authorList>
            <person name="Wylensek D."/>
            <person name="Hitch T.C.A."/>
            <person name="Clavel T."/>
        </authorList>
    </citation>
    <scope>NUCLEOTIDE SEQUENCE [LARGE SCALE GENOMIC DNA]</scope>
    <source>
        <strain evidence="2 3">WCA-693-APC-MOT-I</strain>
    </source>
</reference>
<name>A0A6L5Y076_9FIRM</name>
<evidence type="ECO:0000313" key="2">
    <source>
        <dbReference type="EMBL" id="MSS63593.1"/>
    </source>
</evidence>
<dbReference type="Proteomes" id="UP000482209">
    <property type="component" value="Unassembled WGS sequence"/>
</dbReference>
<dbReference type="SUPFAM" id="SSF53067">
    <property type="entry name" value="Actin-like ATPase domain"/>
    <property type="match status" value="2"/>
</dbReference>
<proteinExistence type="predicted"/>
<protein>
    <submittedName>
        <fullName evidence="2">ATPase</fullName>
    </submittedName>
</protein>
<dbReference type="CDD" id="cd24007">
    <property type="entry name" value="ASKHA_NBD_eukNAGK-like"/>
    <property type="match status" value="1"/>
</dbReference>
<dbReference type="AlphaFoldDB" id="A0A6L5Y076"/>
<feature type="domain" description="ATPase BadF/BadG/BcrA/BcrD type" evidence="1">
    <location>
        <begin position="9"/>
        <end position="300"/>
    </location>
</feature>
<evidence type="ECO:0000259" key="1">
    <source>
        <dbReference type="Pfam" id="PF01869"/>
    </source>
</evidence>